<evidence type="ECO:0000313" key="6">
    <source>
        <dbReference type="EMBL" id="MBM7590863.1"/>
    </source>
</evidence>
<dbReference type="InterPro" id="IPR036582">
    <property type="entry name" value="Mao_N_sf"/>
</dbReference>
<dbReference type="Pfam" id="PF07833">
    <property type="entry name" value="Cu_amine_oxidN1"/>
    <property type="match status" value="2"/>
</dbReference>
<dbReference type="EMBL" id="JAFBEB010000008">
    <property type="protein sequence ID" value="MBM7590863.1"/>
    <property type="molecule type" value="Genomic_DNA"/>
</dbReference>
<dbReference type="AlphaFoldDB" id="A0A938Y0C3"/>
<dbReference type="InterPro" id="IPR012854">
    <property type="entry name" value="Cu_amine_oxidase-like_N"/>
</dbReference>
<dbReference type="EC" id="3.5.1.28" evidence="2"/>
<evidence type="ECO:0000313" key="7">
    <source>
        <dbReference type="Proteomes" id="UP000717624"/>
    </source>
</evidence>
<dbReference type="PANTHER" id="PTHR30417">
    <property type="entry name" value="N-ACETYLMURAMOYL-L-ALANINE AMIDASE AMID"/>
    <property type="match status" value="1"/>
</dbReference>
<evidence type="ECO:0000256" key="1">
    <source>
        <dbReference type="ARBA" id="ARBA00001561"/>
    </source>
</evidence>
<dbReference type="GO" id="GO:0008745">
    <property type="term" value="F:N-acetylmuramoyl-L-alanine amidase activity"/>
    <property type="evidence" value="ECO:0007669"/>
    <property type="project" value="UniProtKB-EC"/>
</dbReference>
<evidence type="ECO:0000256" key="2">
    <source>
        <dbReference type="ARBA" id="ARBA00011901"/>
    </source>
</evidence>
<comment type="catalytic activity">
    <reaction evidence="1">
        <text>Hydrolyzes the link between N-acetylmuramoyl residues and L-amino acid residues in certain cell-wall glycopeptides.</text>
        <dbReference type="EC" id="3.5.1.28"/>
    </reaction>
</comment>
<dbReference type="InterPro" id="IPR002502">
    <property type="entry name" value="Amidase_domain"/>
</dbReference>
<proteinExistence type="predicted"/>
<dbReference type="GO" id="GO:0009254">
    <property type="term" value="P:peptidoglycan turnover"/>
    <property type="evidence" value="ECO:0007669"/>
    <property type="project" value="TreeGrafter"/>
</dbReference>
<accession>A0A938Y0C3</accession>
<organism evidence="6 7">
    <name type="scientific">Brevibacillus fulvus</name>
    <dbReference type="NCBI Taxonomy" id="1125967"/>
    <lineage>
        <taxon>Bacteria</taxon>
        <taxon>Bacillati</taxon>
        <taxon>Bacillota</taxon>
        <taxon>Bacilli</taxon>
        <taxon>Bacillales</taxon>
        <taxon>Paenibacillaceae</taxon>
        <taxon>Brevibacillus</taxon>
    </lineage>
</organism>
<reference evidence="6" key="1">
    <citation type="submission" date="2021-01" db="EMBL/GenBank/DDBJ databases">
        <title>Genomic Encyclopedia of Type Strains, Phase IV (KMG-IV): sequencing the most valuable type-strain genomes for metagenomic binning, comparative biology and taxonomic classification.</title>
        <authorList>
            <person name="Goeker M."/>
        </authorList>
    </citation>
    <scope>NUCLEOTIDE SEQUENCE</scope>
    <source>
        <strain evidence="6">DSM 25523</strain>
    </source>
</reference>
<dbReference type="Pfam" id="PF01510">
    <property type="entry name" value="Amidase_2"/>
    <property type="match status" value="1"/>
</dbReference>
<evidence type="ECO:0000256" key="4">
    <source>
        <dbReference type="ARBA" id="ARBA00023316"/>
    </source>
</evidence>
<protein>
    <recommendedName>
        <fullName evidence="2">N-acetylmuramoyl-L-alanine amidase</fullName>
        <ecNumber evidence="2">3.5.1.28</ecNumber>
    </recommendedName>
</protein>
<dbReference type="RefSeq" id="WP_204518613.1">
    <property type="nucleotide sequence ID" value="NZ_BAABIN010000005.1"/>
</dbReference>
<evidence type="ECO:0000256" key="3">
    <source>
        <dbReference type="ARBA" id="ARBA00022801"/>
    </source>
</evidence>
<keyword evidence="7" id="KW-1185">Reference proteome</keyword>
<dbReference type="CDD" id="cd06583">
    <property type="entry name" value="PGRP"/>
    <property type="match status" value="1"/>
</dbReference>
<evidence type="ECO:0000259" key="5">
    <source>
        <dbReference type="SMART" id="SM00644"/>
    </source>
</evidence>
<dbReference type="Proteomes" id="UP000717624">
    <property type="component" value="Unassembled WGS sequence"/>
</dbReference>
<name>A0A938Y0C3_9BACL</name>
<dbReference type="SMART" id="SM00644">
    <property type="entry name" value="Ami_2"/>
    <property type="match status" value="1"/>
</dbReference>
<feature type="domain" description="N-acetylmuramoyl-L-alanine amidase" evidence="5">
    <location>
        <begin position="10"/>
        <end position="148"/>
    </location>
</feature>
<dbReference type="SUPFAM" id="SSF55846">
    <property type="entry name" value="N-acetylmuramoyl-L-alanine amidase-like"/>
    <property type="match status" value="1"/>
</dbReference>
<dbReference type="Gene3D" id="3.40.80.10">
    <property type="entry name" value="Peptidoglycan recognition protein-like"/>
    <property type="match status" value="1"/>
</dbReference>
<dbReference type="GO" id="GO:0071555">
    <property type="term" value="P:cell wall organization"/>
    <property type="evidence" value="ECO:0007669"/>
    <property type="project" value="UniProtKB-KW"/>
</dbReference>
<sequence>MQITDMLLTNRNARPGTRITPRGLVIHWTANEGKGANAVANRNYFNKPTTEASAHYIVDDKQIVRCLPETEMGYHVGAKSYKPEALKLLSSYPNNCTIGIEMCVNSDGDFKSMYQRTVELAADILKRYGWGVDRLWRHFDITGKNCPAYFVSDEFARRFTCLTAAQAWGKFKADVQNLLTPNPQPTPKPVDKVSIEINGVHLKADGYLKDGVSMLPVRAVSEALGVEPVYDAATKQVTVNCHDLTESIESGVSYAPARELAEALGLQVEWDGTTKTVKLSKGCVCN</sequence>
<comment type="caution">
    <text evidence="6">The sequence shown here is derived from an EMBL/GenBank/DDBJ whole genome shotgun (WGS) entry which is preliminary data.</text>
</comment>
<dbReference type="InterPro" id="IPR036505">
    <property type="entry name" value="Amidase/PGRP_sf"/>
</dbReference>
<gene>
    <name evidence="6" type="ORF">JOD01_002475</name>
</gene>
<dbReference type="GO" id="GO:0009253">
    <property type="term" value="P:peptidoglycan catabolic process"/>
    <property type="evidence" value="ECO:0007669"/>
    <property type="project" value="InterPro"/>
</dbReference>
<keyword evidence="4" id="KW-0961">Cell wall biogenesis/degradation</keyword>
<keyword evidence="3" id="KW-0378">Hydrolase</keyword>
<dbReference type="InterPro" id="IPR051206">
    <property type="entry name" value="NAMLAA_amidase_2"/>
</dbReference>
<dbReference type="SUPFAM" id="SSF55383">
    <property type="entry name" value="Copper amine oxidase, domain N"/>
    <property type="match status" value="1"/>
</dbReference>
<dbReference type="PANTHER" id="PTHR30417:SF1">
    <property type="entry name" value="N-ACETYLMURAMOYL-L-ALANINE AMIDASE AMID"/>
    <property type="match status" value="1"/>
</dbReference>